<name>A0A9W6P009_9PSEU</name>
<dbReference type="Pfam" id="PF10604">
    <property type="entry name" value="Polyketide_cyc2"/>
    <property type="match status" value="1"/>
</dbReference>
<reference evidence="1" key="2">
    <citation type="submission" date="2023-01" db="EMBL/GenBank/DDBJ databases">
        <authorList>
            <person name="Sun Q."/>
            <person name="Evtushenko L."/>
        </authorList>
    </citation>
    <scope>NUCLEOTIDE SEQUENCE</scope>
    <source>
        <strain evidence="1">VKM Ac-1069</strain>
    </source>
</reference>
<dbReference type="AlphaFoldDB" id="A0A9W6P009"/>
<dbReference type="Pfam" id="PF11066">
    <property type="entry name" value="DUF2867"/>
    <property type="match status" value="1"/>
</dbReference>
<gene>
    <name evidence="1" type="ORF">GCM10017577_64630</name>
</gene>
<evidence type="ECO:0008006" key="3">
    <source>
        <dbReference type="Google" id="ProtNLM"/>
    </source>
</evidence>
<proteinExistence type="predicted"/>
<evidence type="ECO:0000313" key="1">
    <source>
        <dbReference type="EMBL" id="GLL15313.1"/>
    </source>
</evidence>
<reference evidence="1" key="1">
    <citation type="journal article" date="2014" name="Int. J. Syst. Evol. Microbiol.">
        <title>Complete genome sequence of Corynebacterium casei LMG S-19264T (=DSM 44701T), isolated from a smear-ripened cheese.</title>
        <authorList>
            <consortium name="US DOE Joint Genome Institute (JGI-PGF)"/>
            <person name="Walter F."/>
            <person name="Albersmeier A."/>
            <person name="Kalinowski J."/>
            <person name="Ruckert C."/>
        </authorList>
    </citation>
    <scope>NUCLEOTIDE SEQUENCE</scope>
    <source>
        <strain evidence="1">VKM Ac-1069</strain>
    </source>
</reference>
<dbReference type="RefSeq" id="WP_037052148.1">
    <property type="nucleotide sequence ID" value="NZ_BAAAUZ010000050.1"/>
</dbReference>
<dbReference type="Proteomes" id="UP001143463">
    <property type="component" value="Unassembled WGS sequence"/>
</dbReference>
<organism evidence="1 2">
    <name type="scientific">Pseudonocardia halophobica</name>
    <dbReference type="NCBI Taxonomy" id="29401"/>
    <lineage>
        <taxon>Bacteria</taxon>
        <taxon>Bacillati</taxon>
        <taxon>Actinomycetota</taxon>
        <taxon>Actinomycetes</taxon>
        <taxon>Pseudonocardiales</taxon>
        <taxon>Pseudonocardiaceae</taxon>
        <taxon>Pseudonocardia</taxon>
    </lineage>
</organism>
<protein>
    <recommendedName>
        <fullName evidence="3">DUF2867 domain-containing protein</fullName>
    </recommendedName>
</protein>
<dbReference type="InterPro" id="IPR019587">
    <property type="entry name" value="Polyketide_cyclase/dehydratase"/>
</dbReference>
<evidence type="ECO:0000313" key="2">
    <source>
        <dbReference type="Proteomes" id="UP001143463"/>
    </source>
</evidence>
<keyword evidence="2" id="KW-1185">Reference proteome</keyword>
<dbReference type="InterPro" id="IPR023393">
    <property type="entry name" value="START-like_dom_sf"/>
</dbReference>
<dbReference type="EMBL" id="BSFQ01000044">
    <property type="protein sequence ID" value="GLL15313.1"/>
    <property type="molecule type" value="Genomic_DNA"/>
</dbReference>
<comment type="caution">
    <text evidence="1">The sequence shown here is derived from an EMBL/GenBank/DDBJ whole genome shotgun (WGS) entry which is preliminary data.</text>
</comment>
<dbReference type="InterPro" id="IPR021295">
    <property type="entry name" value="DUF2867"/>
</dbReference>
<sequence>MVRNVHERELPAPAERVWELVDSLGGPGDRLWPAGWSPMTLDRPLGPGASGGHGGLRYAVSRYEPGRLVEFTAAPGQGLDGTHAFVVESRGPGRCVLRHELQLRTGGAMRVLWPLAVRPLHDAVLEDLLDTAERALGTGPGRPARRSPLVRVLRRAAERPRATAVPVPDTALLRGALPRVDAADAYAVPAPAGAPTDPQAWADAVFRRVPGWVAALLALRKALVGIVGIERADRSAFDTLRRTDDEVLLGTDAGHLDFRASVLREPGRVVLSTVVRIRGGRGRLYWGVVRHLHPVVVRSMLAAAARRLSPRAPARSTTTGGRAHPG</sequence>
<dbReference type="SUPFAM" id="SSF55961">
    <property type="entry name" value="Bet v1-like"/>
    <property type="match status" value="1"/>
</dbReference>
<accession>A0A9W6P009</accession>
<dbReference type="Gene3D" id="3.30.530.20">
    <property type="match status" value="1"/>
</dbReference>